<sequence>MPSKTYPTAAAPLSGTKLFKPLQIGLLNLEHRVVMAPLTRMRASKESEGVFVPNDLNKQYYEQRASKGGLQLSEACPISRLAAGYPGVPGIFTTTQIAGWKKVTDAVHAKGGYIFCQLWHVGRATTPGLLGGSPPLSASSIPLEGNALDGTKYAHAPPTEMTVEDVEKVTAEFAAAAVRALEAGFDGVEIHGANGYLLDQFLHDNTNIRIDTYGGCIENRCKFPLQVINAVTAAIGAEKVGIRLSPYNYFQDTKDSNPNENWAYLCEKIATLPKDRRPVYVHMIEPRFDEVLDESAKIASLASTGTKQAKYSLVPFREILRKGDIKFIAAGNFSSDNTAPKLDADEADAIVFGRHFIANPDLPLRLAEGLPLNKYDRDTFYGADPAEKGYTDYPVYPS</sequence>
<dbReference type="PANTHER" id="PTHR22893">
    <property type="entry name" value="NADH OXIDOREDUCTASE-RELATED"/>
    <property type="match status" value="1"/>
</dbReference>
<dbReference type="STRING" id="50376.A0A517L8H3"/>
<evidence type="ECO:0000256" key="1">
    <source>
        <dbReference type="ARBA" id="ARBA00001917"/>
    </source>
</evidence>
<dbReference type="OrthoDB" id="276546at2759"/>
<feature type="domain" description="NADH:flavin oxidoreductase/NADH oxidase N-terminal" evidence="4">
    <location>
        <begin position="17"/>
        <end position="373"/>
    </location>
</feature>
<reference evidence="5 6" key="1">
    <citation type="submission" date="2019-07" db="EMBL/GenBank/DDBJ databases">
        <title>Finished genome of Venturia effusa.</title>
        <authorList>
            <person name="Young C.A."/>
            <person name="Cox M.P."/>
            <person name="Ganley A.R.D."/>
            <person name="David W.J."/>
        </authorList>
    </citation>
    <scope>NUCLEOTIDE SEQUENCE [LARGE SCALE GENOMIC DNA]</scope>
    <source>
        <strain evidence="6">albino</strain>
    </source>
</reference>
<gene>
    <name evidence="5" type="ORF">FKW77_000600</name>
</gene>
<dbReference type="EMBL" id="CP042191">
    <property type="protein sequence ID" value="QDS71924.1"/>
    <property type="molecule type" value="Genomic_DNA"/>
</dbReference>
<dbReference type="InterPro" id="IPR001155">
    <property type="entry name" value="OxRdtase_FMN_N"/>
</dbReference>
<evidence type="ECO:0000259" key="4">
    <source>
        <dbReference type="Pfam" id="PF00724"/>
    </source>
</evidence>
<organism evidence="5 6">
    <name type="scientific">Venturia effusa</name>
    <dbReference type="NCBI Taxonomy" id="50376"/>
    <lineage>
        <taxon>Eukaryota</taxon>
        <taxon>Fungi</taxon>
        <taxon>Dikarya</taxon>
        <taxon>Ascomycota</taxon>
        <taxon>Pezizomycotina</taxon>
        <taxon>Dothideomycetes</taxon>
        <taxon>Pleosporomycetidae</taxon>
        <taxon>Venturiales</taxon>
        <taxon>Venturiaceae</taxon>
        <taxon>Venturia</taxon>
    </lineage>
</organism>
<evidence type="ECO:0000256" key="2">
    <source>
        <dbReference type="ARBA" id="ARBA00005979"/>
    </source>
</evidence>
<dbReference type="PANTHER" id="PTHR22893:SF129">
    <property type="entry name" value="FLAVIN OXIDOREDUCTASE HXNT"/>
    <property type="match status" value="1"/>
</dbReference>
<dbReference type="GO" id="GO:0010181">
    <property type="term" value="F:FMN binding"/>
    <property type="evidence" value="ECO:0007669"/>
    <property type="project" value="InterPro"/>
</dbReference>
<protein>
    <recommendedName>
        <fullName evidence="4">NADH:flavin oxidoreductase/NADH oxidase N-terminal domain-containing protein</fullName>
    </recommendedName>
</protein>
<dbReference type="CDD" id="cd02933">
    <property type="entry name" value="OYE_like_FMN"/>
    <property type="match status" value="1"/>
</dbReference>
<dbReference type="GO" id="GO:0016628">
    <property type="term" value="F:oxidoreductase activity, acting on the CH-CH group of donors, NAD or NADP as acceptor"/>
    <property type="evidence" value="ECO:0007669"/>
    <property type="project" value="UniProtKB-ARBA"/>
</dbReference>
<proteinExistence type="inferred from homology"/>
<dbReference type="GO" id="GO:0005829">
    <property type="term" value="C:cytosol"/>
    <property type="evidence" value="ECO:0007669"/>
    <property type="project" value="UniProtKB-ARBA"/>
</dbReference>
<comment type="cofactor">
    <cofactor evidence="1">
        <name>FMN</name>
        <dbReference type="ChEBI" id="CHEBI:58210"/>
    </cofactor>
</comment>
<dbReference type="SUPFAM" id="SSF51395">
    <property type="entry name" value="FMN-linked oxidoreductases"/>
    <property type="match status" value="1"/>
</dbReference>
<evidence type="ECO:0000256" key="3">
    <source>
        <dbReference type="ARBA" id="ARBA00023002"/>
    </source>
</evidence>
<dbReference type="InterPro" id="IPR045247">
    <property type="entry name" value="Oye-like"/>
</dbReference>
<dbReference type="Pfam" id="PF00724">
    <property type="entry name" value="Oxidored_FMN"/>
    <property type="match status" value="1"/>
</dbReference>
<keyword evidence="3" id="KW-0560">Oxidoreductase</keyword>
<dbReference type="Gene3D" id="3.20.20.70">
    <property type="entry name" value="Aldolase class I"/>
    <property type="match status" value="1"/>
</dbReference>
<name>A0A517L8H3_9PEZI</name>
<dbReference type="GO" id="GO:0003959">
    <property type="term" value="F:NADPH dehydrogenase activity"/>
    <property type="evidence" value="ECO:0007669"/>
    <property type="project" value="TreeGrafter"/>
</dbReference>
<dbReference type="AlphaFoldDB" id="A0A517L8H3"/>
<dbReference type="InterPro" id="IPR013785">
    <property type="entry name" value="Aldolase_TIM"/>
</dbReference>
<comment type="similarity">
    <text evidence="2">Belongs to the NADH:flavin oxidoreductase/NADH oxidase family.</text>
</comment>
<dbReference type="FunFam" id="3.20.20.70:FF:000059">
    <property type="entry name" value="N-ethylmaleimide reductase, FMN-linked"/>
    <property type="match status" value="1"/>
</dbReference>
<evidence type="ECO:0000313" key="5">
    <source>
        <dbReference type="EMBL" id="QDS71924.1"/>
    </source>
</evidence>
<dbReference type="Proteomes" id="UP000316270">
    <property type="component" value="Chromosome 7"/>
</dbReference>
<evidence type="ECO:0000313" key="6">
    <source>
        <dbReference type="Proteomes" id="UP000316270"/>
    </source>
</evidence>
<accession>A0A517L8H3</accession>
<keyword evidence="6" id="KW-1185">Reference proteome</keyword>